<proteinExistence type="predicted"/>
<dbReference type="AlphaFoldDB" id="A0A3A4KSL5"/>
<evidence type="ECO:0000313" key="1">
    <source>
        <dbReference type="EMBL" id="RJO76536.1"/>
    </source>
</evidence>
<organism evidence="1 2">
    <name type="scientific">Nocardia panacis</name>
    <dbReference type="NCBI Taxonomy" id="2340916"/>
    <lineage>
        <taxon>Bacteria</taxon>
        <taxon>Bacillati</taxon>
        <taxon>Actinomycetota</taxon>
        <taxon>Actinomycetes</taxon>
        <taxon>Mycobacteriales</taxon>
        <taxon>Nocardiaceae</taxon>
        <taxon>Nocardia</taxon>
    </lineage>
</organism>
<reference evidence="1 2" key="1">
    <citation type="submission" date="2018-09" db="EMBL/GenBank/DDBJ databases">
        <title>YIM PH21274 draft genome.</title>
        <authorList>
            <person name="Miao C."/>
        </authorList>
    </citation>
    <scope>NUCLEOTIDE SEQUENCE [LARGE SCALE GENOMIC DNA]</scope>
    <source>
        <strain evidence="1 2">YIM PH 21724</strain>
    </source>
</reference>
<evidence type="ECO:0000313" key="2">
    <source>
        <dbReference type="Proteomes" id="UP000266677"/>
    </source>
</evidence>
<dbReference type="InterPro" id="IPR022536">
    <property type="entry name" value="EspC"/>
</dbReference>
<dbReference type="EMBL" id="QZFU01000016">
    <property type="protein sequence ID" value="RJO76536.1"/>
    <property type="molecule type" value="Genomic_DNA"/>
</dbReference>
<keyword evidence="2" id="KW-1185">Reference proteome</keyword>
<name>A0A3A4KSL5_9NOCA</name>
<comment type="caution">
    <text evidence="1">The sequence shown here is derived from an EMBL/GenBank/DDBJ whole genome shotgun (WGS) entry which is preliminary data.</text>
</comment>
<dbReference type="Proteomes" id="UP000266677">
    <property type="component" value="Unassembled WGS sequence"/>
</dbReference>
<gene>
    <name evidence="1" type="ORF">D5S18_09570</name>
</gene>
<protein>
    <recommendedName>
        <fullName evidence="3">ESX-1 secretion-associated protein</fullName>
    </recommendedName>
</protein>
<sequence>MADSLKVDLDELNRLSDTVRDLAREAGEIKCAKGAVAAFGAGKPGGVMTSHEAAITLTKSLLHEALIPGAKARLAGISEAMSHAAKSYRGQDERFRDQLATTFRDDSGSWTAEAAK</sequence>
<evidence type="ECO:0008006" key="3">
    <source>
        <dbReference type="Google" id="ProtNLM"/>
    </source>
</evidence>
<accession>A0A3A4KSL5</accession>
<dbReference type="Pfam" id="PF10824">
    <property type="entry name" value="T7SS_ESX_EspC"/>
    <property type="match status" value="1"/>
</dbReference>
<dbReference type="RefSeq" id="WP_120039462.1">
    <property type="nucleotide sequence ID" value="NZ_QZFU01000016.1"/>
</dbReference>
<dbReference type="GO" id="GO:0009306">
    <property type="term" value="P:protein secretion"/>
    <property type="evidence" value="ECO:0007669"/>
    <property type="project" value="InterPro"/>
</dbReference>